<dbReference type="EMBL" id="AP012319">
    <property type="protein sequence ID" value="BAL86118.1"/>
    <property type="molecule type" value="Genomic_DNA"/>
</dbReference>
<dbReference type="STRING" id="512565.AMIS_8980"/>
<dbReference type="KEGG" id="ams:AMIS_8980"/>
<reference evidence="1 2" key="1">
    <citation type="submission" date="2012-02" db="EMBL/GenBank/DDBJ databases">
        <title>Complete genome sequence of Actinoplanes missouriensis 431 (= NBRC 102363).</title>
        <authorList>
            <person name="Ohnishi Y."/>
            <person name="Ishikawa J."/>
            <person name="Sekine M."/>
            <person name="Hosoyama A."/>
            <person name="Harada T."/>
            <person name="Narita H."/>
            <person name="Hata T."/>
            <person name="Konno Y."/>
            <person name="Tutikane K."/>
            <person name="Fujita N."/>
            <person name="Horinouchi S."/>
            <person name="Hayakawa M."/>
        </authorList>
    </citation>
    <scope>NUCLEOTIDE SEQUENCE [LARGE SCALE GENOMIC DNA]</scope>
    <source>
        <strain evidence="2">ATCC 14538 / DSM 43046 / CBS 188.64 / JCM 3121 / NBRC 102363 / NCIMB 12654 / NRRL B-3342 / UNCC 431</strain>
    </source>
</reference>
<sequence length="104" mass="11571">MALVRKGSRLITVDGVTYRWRVRKRPSRPAPLSFAVEQADRRGAVLLATMPDTTPADWIGPPSTPVVPSIVAEVVRRGRERGWRPEQTGPAFPITVGRDIWASR</sequence>
<name>I0GZD1_ACTM4</name>
<dbReference type="HOGENOM" id="CLU_139749_0_0_11"/>
<dbReference type="Proteomes" id="UP000007882">
    <property type="component" value="Chromosome"/>
</dbReference>
<dbReference type="PATRIC" id="fig|512565.3.peg.903"/>
<evidence type="ECO:0000313" key="2">
    <source>
        <dbReference type="Proteomes" id="UP000007882"/>
    </source>
</evidence>
<organism evidence="1 2">
    <name type="scientific">Actinoplanes missouriensis (strain ATCC 14538 / DSM 43046 / CBS 188.64 / JCM 3121 / NBRC 102363 / NCIMB 12654 / NRRL B-3342 / UNCC 431)</name>
    <dbReference type="NCBI Taxonomy" id="512565"/>
    <lineage>
        <taxon>Bacteria</taxon>
        <taxon>Bacillati</taxon>
        <taxon>Actinomycetota</taxon>
        <taxon>Actinomycetes</taxon>
        <taxon>Micromonosporales</taxon>
        <taxon>Micromonosporaceae</taxon>
        <taxon>Actinoplanes</taxon>
    </lineage>
</organism>
<accession>I0GZD1</accession>
<proteinExistence type="predicted"/>
<keyword evidence="2" id="KW-1185">Reference proteome</keyword>
<dbReference type="OrthoDB" id="196248at2"/>
<protein>
    <submittedName>
        <fullName evidence="1">Uncharacterized protein</fullName>
    </submittedName>
</protein>
<dbReference type="AlphaFoldDB" id="I0GZD1"/>
<evidence type="ECO:0000313" key="1">
    <source>
        <dbReference type="EMBL" id="BAL86118.1"/>
    </source>
</evidence>
<gene>
    <name evidence="1" type="ordered locus">AMIS_8980</name>
</gene>